<feature type="region of interest" description="Disordered" evidence="1">
    <location>
        <begin position="86"/>
        <end position="117"/>
    </location>
</feature>
<organism evidence="2 3">
    <name type="scientific">Quercus lobata</name>
    <name type="common">Valley oak</name>
    <dbReference type="NCBI Taxonomy" id="97700"/>
    <lineage>
        <taxon>Eukaryota</taxon>
        <taxon>Viridiplantae</taxon>
        <taxon>Streptophyta</taxon>
        <taxon>Embryophyta</taxon>
        <taxon>Tracheophyta</taxon>
        <taxon>Spermatophyta</taxon>
        <taxon>Magnoliopsida</taxon>
        <taxon>eudicotyledons</taxon>
        <taxon>Gunneridae</taxon>
        <taxon>Pentapetalae</taxon>
        <taxon>rosids</taxon>
        <taxon>fabids</taxon>
        <taxon>Fagales</taxon>
        <taxon>Fagaceae</taxon>
        <taxon>Quercus</taxon>
    </lineage>
</organism>
<evidence type="ECO:0000256" key="1">
    <source>
        <dbReference type="SAM" id="MobiDB-lite"/>
    </source>
</evidence>
<evidence type="ECO:0000313" key="3">
    <source>
        <dbReference type="Proteomes" id="UP000594261"/>
    </source>
</evidence>
<reference evidence="2" key="2">
    <citation type="submission" date="2021-01" db="UniProtKB">
        <authorList>
            <consortium name="EnsemblPlants"/>
        </authorList>
    </citation>
    <scope>IDENTIFICATION</scope>
</reference>
<feature type="region of interest" description="Disordered" evidence="1">
    <location>
        <begin position="187"/>
        <end position="217"/>
    </location>
</feature>
<dbReference type="EMBL" id="LRBV02000005">
    <property type="status" value="NOT_ANNOTATED_CDS"/>
    <property type="molecule type" value="Genomic_DNA"/>
</dbReference>
<name>A0A7N2R0Y8_QUELO</name>
<dbReference type="Gramene" id="QL03p017596:mrna">
    <property type="protein sequence ID" value="QL03p017596:mrna"/>
    <property type="gene ID" value="QL03p017596"/>
</dbReference>
<accession>A0A7N2R0Y8</accession>
<protein>
    <submittedName>
        <fullName evidence="2">Uncharacterized protein</fullName>
    </submittedName>
</protein>
<dbReference type="Proteomes" id="UP000594261">
    <property type="component" value="Chromosome 5"/>
</dbReference>
<dbReference type="AlphaFoldDB" id="A0A7N2R0Y8"/>
<dbReference type="EnsemblPlants" id="QL03p017596:mrna">
    <property type="protein sequence ID" value="QL03p017596:mrna"/>
    <property type="gene ID" value="QL03p017596"/>
</dbReference>
<dbReference type="InParanoid" id="A0A7N2R0Y8"/>
<dbReference type="Gramene" id="QL05p028682:mrna">
    <property type="protein sequence ID" value="QL05p028682:mrna"/>
    <property type="gene ID" value="QL05p028682"/>
</dbReference>
<evidence type="ECO:0000313" key="2">
    <source>
        <dbReference type="EnsemblPlants" id="QL03p017596:mrna"/>
    </source>
</evidence>
<feature type="region of interest" description="Disordered" evidence="1">
    <location>
        <begin position="23"/>
        <end position="55"/>
    </location>
</feature>
<dbReference type="EnsemblPlants" id="QL05p028682:mrna">
    <property type="protein sequence ID" value="QL05p028682:mrna"/>
    <property type="gene ID" value="QL05p028682"/>
</dbReference>
<dbReference type="EMBL" id="LRBV02000003">
    <property type="status" value="NOT_ANNOTATED_CDS"/>
    <property type="molecule type" value="Genomic_DNA"/>
</dbReference>
<dbReference type="Proteomes" id="UP000594261">
    <property type="component" value="Chromosome 3"/>
</dbReference>
<proteinExistence type="predicted"/>
<reference evidence="2 3" key="1">
    <citation type="journal article" date="2016" name="G3 (Bethesda)">
        <title>First Draft Assembly and Annotation of the Genome of a California Endemic Oak Quercus lobata Nee (Fagaceae).</title>
        <authorList>
            <person name="Sork V.L."/>
            <person name="Fitz-Gibbon S.T."/>
            <person name="Puiu D."/>
            <person name="Crepeau M."/>
            <person name="Gugger P.F."/>
            <person name="Sherman R."/>
            <person name="Stevens K."/>
            <person name="Langley C.H."/>
            <person name="Pellegrini M."/>
            <person name="Salzberg S.L."/>
        </authorList>
    </citation>
    <scope>NUCLEOTIDE SEQUENCE [LARGE SCALE GENOMIC DNA]</scope>
    <source>
        <strain evidence="3">cv. SW786</strain>
    </source>
</reference>
<keyword evidence="3" id="KW-1185">Reference proteome</keyword>
<sequence length="217" mass="23657">MSWANLNWRLHLQKQPTLVHRPRVMAGGQSGGSRGGGRRGGGRAGRGHTTELDPIYDEGDDLGAEESWLGTDWVLSDNGSRTLRCTSDASTRPSHTAGHKDTIPAHTTSRGASTDYEDPHRMSPLVFSGFAHDGGCIFVPTPGMPTPPLVHVESTMATSSPTPHEEAVQIERIPAEDIEPMEGLWRSGRPLAHAPDCRTDDGNIRPMRAYGRKRKDH</sequence>